<feature type="compositionally biased region" description="Basic residues" evidence="1">
    <location>
        <begin position="90"/>
        <end position="101"/>
    </location>
</feature>
<proteinExistence type="predicted"/>
<evidence type="ECO:0000313" key="3">
    <source>
        <dbReference type="EMBL" id="PIT90615.1"/>
    </source>
</evidence>
<keyword evidence="2" id="KW-0812">Transmembrane</keyword>
<keyword evidence="2" id="KW-1133">Transmembrane helix</keyword>
<evidence type="ECO:0000256" key="1">
    <source>
        <dbReference type="SAM" id="MobiDB-lite"/>
    </source>
</evidence>
<feature type="transmembrane region" description="Helical" evidence="2">
    <location>
        <begin position="12"/>
        <end position="32"/>
    </location>
</feature>
<organism evidence="3 4">
    <name type="scientific">Candidatus Komeilibacteria bacterium CG10_big_fil_rev_8_21_14_0_10_41_13</name>
    <dbReference type="NCBI Taxonomy" id="1974476"/>
    <lineage>
        <taxon>Bacteria</taxon>
        <taxon>Candidatus Komeiliibacteriota</taxon>
    </lineage>
</organism>
<evidence type="ECO:0008006" key="5">
    <source>
        <dbReference type="Google" id="ProtNLM"/>
    </source>
</evidence>
<dbReference type="Proteomes" id="UP000230543">
    <property type="component" value="Unassembled WGS sequence"/>
</dbReference>
<accession>A0A2M6WCZ3</accession>
<keyword evidence="2" id="KW-0472">Membrane</keyword>
<feature type="region of interest" description="Disordered" evidence="1">
    <location>
        <begin position="86"/>
        <end position="107"/>
    </location>
</feature>
<dbReference type="AlphaFoldDB" id="A0A2M6WCZ3"/>
<evidence type="ECO:0000313" key="4">
    <source>
        <dbReference type="Proteomes" id="UP000230543"/>
    </source>
</evidence>
<sequence>MLETSKDILNIVIAFCVLWFTIFVCWVIYYLAMILKRIHSVMETFTKTLDAVRHFFENAKDKVNNLTSTINTAIQVGQRVANYVSEKKEARGKKTSRRKAKKEQEEE</sequence>
<protein>
    <recommendedName>
        <fullName evidence="5">DUF948 domain-containing protein</fullName>
    </recommendedName>
</protein>
<reference evidence="4" key="1">
    <citation type="submission" date="2017-09" db="EMBL/GenBank/DDBJ databases">
        <title>Depth-based differentiation of microbial function through sediment-hosted aquifers and enrichment of novel symbionts in the deep terrestrial subsurface.</title>
        <authorList>
            <person name="Probst A.J."/>
            <person name="Ladd B."/>
            <person name="Jarett J.K."/>
            <person name="Geller-Mcgrath D.E."/>
            <person name="Sieber C.M.K."/>
            <person name="Emerson J.B."/>
            <person name="Anantharaman K."/>
            <person name="Thomas B.C."/>
            <person name="Malmstrom R."/>
            <person name="Stieglmeier M."/>
            <person name="Klingl A."/>
            <person name="Woyke T."/>
            <person name="Ryan C.M."/>
            <person name="Banfield J.F."/>
        </authorList>
    </citation>
    <scope>NUCLEOTIDE SEQUENCE [LARGE SCALE GENOMIC DNA]</scope>
</reference>
<dbReference type="EMBL" id="PFBO01000036">
    <property type="protein sequence ID" value="PIT90615.1"/>
    <property type="molecule type" value="Genomic_DNA"/>
</dbReference>
<gene>
    <name evidence="3" type="ORF">COU22_01205</name>
</gene>
<name>A0A2M6WCZ3_9BACT</name>
<evidence type="ECO:0000256" key="2">
    <source>
        <dbReference type="SAM" id="Phobius"/>
    </source>
</evidence>
<comment type="caution">
    <text evidence="3">The sequence shown here is derived from an EMBL/GenBank/DDBJ whole genome shotgun (WGS) entry which is preliminary data.</text>
</comment>